<proteinExistence type="predicted"/>
<protein>
    <submittedName>
        <fullName evidence="1">Uncharacterized protein</fullName>
    </submittedName>
</protein>
<organism evidence="1">
    <name type="scientific">Homalodisca liturata</name>
    <dbReference type="NCBI Taxonomy" id="320908"/>
    <lineage>
        <taxon>Eukaryota</taxon>
        <taxon>Metazoa</taxon>
        <taxon>Ecdysozoa</taxon>
        <taxon>Arthropoda</taxon>
        <taxon>Hexapoda</taxon>
        <taxon>Insecta</taxon>
        <taxon>Pterygota</taxon>
        <taxon>Neoptera</taxon>
        <taxon>Paraneoptera</taxon>
        <taxon>Hemiptera</taxon>
        <taxon>Auchenorrhyncha</taxon>
        <taxon>Membracoidea</taxon>
        <taxon>Cicadellidae</taxon>
        <taxon>Cicadellinae</taxon>
        <taxon>Proconiini</taxon>
        <taxon>Homalodisca</taxon>
    </lineage>
</organism>
<name>A0A1B6JA64_9HEMI</name>
<gene>
    <name evidence="1" type="ORF">g.12201</name>
</gene>
<feature type="non-terminal residue" evidence="1">
    <location>
        <position position="1"/>
    </location>
</feature>
<reference evidence="1" key="1">
    <citation type="submission" date="2015-11" db="EMBL/GenBank/DDBJ databases">
        <title>De novo transcriptome assembly of four potential Pierce s Disease insect vectors from Arizona vineyards.</title>
        <authorList>
            <person name="Tassone E.E."/>
        </authorList>
    </citation>
    <scope>NUCLEOTIDE SEQUENCE</scope>
</reference>
<sequence>VMEEEEEIVVVESKVVGIKEIVVEASKEVVIRIEEGFLDHTKTKGVAKEDIKTEEVIMTIGEGVIKTIGEEVIKTIGVVIKTIGAGDIKIEVEGIKTEEENGITMVVEAEVGVVDVEEEEIIIEHHKTNTSICKKMTENPFLFIFCL</sequence>
<evidence type="ECO:0000313" key="1">
    <source>
        <dbReference type="EMBL" id="JAS96100.1"/>
    </source>
</evidence>
<accession>A0A1B6JA64</accession>
<dbReference type="EMBL" id="GECU01011606">
    <property type="protein sequence ID" value="JAS96100.1"/>
    <property type="molecule type" value="Transcribed_RNA"/>
</dbReference>
<dbReference type="AlphaFoldDB" id="A0A1B6JA64"/>